<proteinExistence type="predicted"/>
<dbReference type="FunFam" id="3.40.50.1820:FF:000173">
    <property type="entry name" value="Alpha/beta hydrolase"/>
    <property type="match status" value="1"/>
</dbReference>
<dbReference type="GO" id="GO:0004301">
    <property type="term" value="F:epoxide hydrolase activity"/>
    <property type="evidence" value="ECO:0007669"/>
    <property type="project" value="TreeGrafter"/>
</dbReference>
<reference evidence="2" key="1">
    <citation type="submission" date="2021-04" db="EMBL/GenBank/DDBJ databases">
        <title>Phylogenetic analysis of Acidobacteriaceae.</title>
        <authorList>
            <person name="Qiu L."/>
            <person name="Zhang Q."/>
        </authorList>
    </citation>
    <scope>NUCLEOTIDE SEQUENCE</scope>
    <source>
        <strain evidence="2">DSM 25168</strain>
    </source>
</reference>
<dbReference type="SUPFAM" id="SSF53474">
    <property type="entry name" value="alpha/beta-Hydrolases"/>
    <property type="match status" value="1"/>
</dbReference>
<dbReference type="InterPro" id="IPR029032">
    <property type="entry name" value="AhpD-like"/>
</dbReference>
<organism evidence="2 3">
    <name type="scientific">Occallatibacter riparius</name>
    <dbReference type="NCBI Taxonomy" id="1002689"/>
    <lineage>
        <taxon>Bacteria</taxon>
        <taxon>Pseudomonadati</taxon>
        <taxon>Acidobacteriota</taxon>
        <taxon>Terriglobia</taxon>
        <taxon>Terriglobales</taxon>
        <taxon>Acidobacteriaceae</taxon>
        <taxon>Occallatibacter</taxon>
    </lineage>
</organism>
<dbReference type="PANTHER" id="PTHR42977:SF1">
    <property type="entry name" value="BLR6576 PROTEIN"/>
    <property type="match status" value="1"/>
</dbReference>
<dbReference type="InterPro" id="IPR000073">
    <property type="entry name" value="AB_hydrolase_1"/>
</dbReference>
<dbReference type="Proteomes" id="UP001059380">
    <property type="component" value="Chromosome"/>
</dbReference>
<dbReference type="KEGG" id="orp:MOP44_14460"/>
<dbReference type="InterPro" id="IPR051340">
    <property type="entry name" value="Haloalkane_dehalogenase"/>
</dbReference>
<name>A0A9J7BHA1_9BACT</name>
<dbReference type="RefSeq" id="WP_260790680.1">
    <property type="nucleotide sequence ID" value="NZ_CP093313.1"/>
</dbReference>
<evidence type="ECO:0000259" key="1">
    <source>
        <dbReference type="Pfam" id="PF00561"/>
    </source>
</evidence>
<accession>A0A9J7BHA1</accession>
<gene>
    <name evidence="2" type="ORF">MOP44_14460</name>
</gene>
<feature type="domain" description="AB hydrolase-1" evidence="1">
    <location>
        <begin position="34"/>
        <end position="275"/>
    </location>
</feature>
<dbReference type="EMBL" id="CP093313">
    <property type="protein sequence ID" value="UWZ81787.1"/>
    <property type="molecule type" value="Genomic_DNA"/>
</dbReference>
<dbReference type="AlphaFoldDB" id="A0A9J7BHA1"/>
<dbReference type="Pfam" id="PF00561">
    <property type="entry name" value="Abhydrolase_1"/>
    <property type="match status" value="1"/>
</dbReference>
<dbReference type="PRINTS" id="PR00111">
    <property type="entry name" value="ABHYDROLASE"/>
</dbReference>
<protein>
    <submittedName>
        <fullName evidence="2">Alpha/beta fold hydrolase</fullName>
    </submittedName>
</protein>
<sequence length="476" mass="51770">MSATTTYKTISVADRRSGSTLNLFYREAGPQDAPTILLLHGFPSSSHQYRGLMDRLAGKYHVIAPDLPGFGFSDAPPGETFGYTFDHLAEIMEGFTDALNLTRYALYVFDYGAPVGFRLAVSRPERVAALISQNGNAYEQGLSDGWSPIKAYWEKPTEENRNNLRAFFQAGTTQFQYHHGEADTTRIAPESYTLDQHFLDRAGNDEIQLDLFGDYKSNVAAYPKFHEYFRTHKPATLAVWGKNDPFFLPAGAEAFRRDLPEAEIRFVDAGHFALEAHLDEIAQIVGVFLARTLDAEQGKALFGELNMNSVPVGGKDLVRGMADVFGFVPNLGYALGVEPAVLDVYIKMLQALGQTVLDPIAQQVALGAASHVNGAEYAIAVHATLASKLGASKEIVDTIRNGGSFTDPKLEAVRRFTAAIASKRTQVSDSDVKALLAAGYDRRAAVALALAAGAKTLVNAVAHLARPCLDEGFQAK</sequence>
<dbReference type="Gene3D" id="3.40.50.1820">
    <property type="entry name" value="alpha/beta hydrolase"/>
    <property type="match status" value="1"/>
</dbReference>
<dbReference type="InterPro" id="IPR029058">
    <property type="entry name" value="AB_hydrolase_fold"/>
</dbReference>
<keyword evidence="3" id="KW-1185">Reference proteome</keyword>
<dbReference type="Gene3D" id="1.20.1290.10">
    <property type="entry name" value="AhpD-like"/>
    <property type="match status" value="1"/>
</dbReference>
<evidence type="ECO:0000313" key="3">
    <source>
        <dbReference type="Proteomes" id="UP001059380"/>
    </source>
</evidence>
<dbReference type="SUPFAM" id="SSF69118">
    <property type="entry name" value="AhpD-like"/>
    <property type="match status" value="1"/>
</dbReference>
<dbReference type="PANTHER" id="PTHR42977">
    <property type="entry name" value="HYDROLASE-RELATED"/>
    <property type="match status" value="1"/>
</dbReference>
<evidence type="ECO:0000313" key="2">
    <source>
        <dbReference type="EMBL" id="UWZ81787.1"/>
    </source>
</evidence>
<keyword evidence="2" id="KW-0378">Hydrolase</keyword>